<sequence length="140" mass="16141">MNQSELKEQVLKVIDNHQVGTLSTVREGKPYSRFMTFFNDDLTLYTATSEKTHKVNDIKKNDDVHILLGYEGQGWGDTYLEIEAKANIGDSKEIKEKVWNEELSKWFEGPEDPRLIILELKPTAIRLMNEGEDTPQTLEL</sequence>
<dbReference type="PANTHER" id="PTHR34818">
    <property type="entry name" value="PROTEIN BLI-3"/>
    <property type="match status" value="1"/>
</dbReference>
<accession>A0A5R9F005</accession>
<reference evidence="2 3" key="1">
    <citation type="submission" date="2019-04" db="EMBL/GenBank/DDBJ databases">
        <title>Bacillus caeni sp. nov., a bacterium isolated from mangrove sediment.</title>
        <authorList>
            <person name="Huang H."/>
            <person name="Mo K."/>
            <person name="Hu Y."/>
        </authorList>
    </citation>
    <scope>NUCLEOTIDE SEQUENCE [LARGE SCALE GENOMIC DNA]</scope>
    <source>
        <strain evidence="2 3">HB172195</strain>
    </source>
</reference>
<dbReference type="InterPro" id="IPR012349">
    <property type="entry name" value="Split_barrel_FMN-bd"/>
</dbReference>
<dbReference type="Pfam" id="PF01243">
    <property type="entry name" value="PNPOx_N"/>
    <property type="match status" value="1"/>
</dbReference>
<dbReference type="RefSeq" id="WP_138128508.1">
    <property type="nucleotide sequence ID" value="NZ_SWLG01000017.1"/>
</dbReference>
<dbReference type="Proteomes" id="UP000308230">
    <property type="component" value="Unassembled WGS sequence"/>
</dbReference>
<feature type="domain" description="Pyridoxamine 5'-phosphate oxidase N-terminal" evidence="1">
    <location>
        <begin position="6"/>
        <end position="128"/>
    </location>
</feature>
<dbReference type="InterPro" id="IPR052917">
    <property type="entry name" value="Stress-Dev_Protein"/>
</dbReference>
<evidence type="ECO:0000313" key="3">
    <source>
        <dbReference type="Proteomes" id="UP000308230"/>
    </source>
</evidence>
<keyword evidence="3" id="KW-1185">Reference proteome</keyword>
<dbReference type="OrthoDB" id="5431160at2"/>
<dbReference type="SUPFAM" id="SSF50475">
    <property type="entry name" value="FMN-binding split barrel"/>
    <property type="match status" value="1"/>
</dbReference>
<evidence type="ECO:0000313" key="2">
    <source>
        <dbReference type="EMBL" id="TLS35730.1"/>
    </source>
</evidence>
<dbReference type="InterPro" id="IPR011576">
    <property type="entry name" value="Pyridox_Oxase_N"/>
</dbReference>
<evidence type="ECO:0000259" key="1">
    <source>
        <dbReference type="Pfam" id="PF01243"/>
    </source>
</evidence>
<organism evidence="2 3">
    <name type="scientific">Exobacillus caeni</name>
    <dbReference type="NCBI Taxonomy" id="2574798"/>
    <lineage>
        <taxon>Bacteria</taxon>
        <taxon>Bacillati</taxon>
        <taxon>Bacillota</taxon>
        <taxon>Bacilli</taxon>
        <taxon>Bacillales</taxon>
        <taxon>Guptibacillaceae</taxon>
        <taxon>Exobacillus</taxon>
    </lineage>
</organism>
<protein>
    <submittedName>
        <fullName evidence="2">General stress protein</fullName>
    </submittedName>
</protein>
<dbReference type="AlphaFoldDB" id="A0A5R9F005"/>
<dbReference type="EMBL" id="SWLG01000017">
    <property type="protein sequence ID" value="TLS35730.1"/>
    <property type="molecule type" value="Genomic_DNA"/>
</dbReference>
<comment type="caution">
    <text evidence="2">The sequence shown here is derived from an EMBL/GenBank/DDBJ whole genome shotgun (WGS) entry which is preliminary data.</text>
</comment>
<name>A0A5R9F005_9BACL</name>
<gene>
    <name evidence="2" type="ORF">FCL54_18915</name>
</gene>
<dbReference type="Gene3D" id="2.30.110.10">
    <property type="entry name" value="Electron Transport, Fmn-binding Protein, Chain A"/>
    <property type="match status" value="1"/>
</dbReference>
<proteinExistence type="predicted"/>
<dbReference type="PANTHER" id="PTHR34818:SF1">
    <property type="entry name" value="PROTEIN BLI-3"/>
    <property type="match status" value="1"/>
</dbReference>